<dbReference type="AlphaFoldDB" id="A0ABD0VGX9"/>
<feature type="domain" description="RING-type" evidence="6">
    <location>
        <begin position="174"/>
        <end position="212"/>
    </location>
</feature>
<dbReference type="SUPFAM" id="SSF57850">
    <property type="entry name" value="RING/U-box"/>
    <property type="match status" value="1"/>
</dbReference>
<organism evidence="7 8">
    <name type="scientific">Dendrobium thyrsiflorum</name>
    <name type="common">Pinecone-like raceme dendrobium</name>
    <name type="synonym">Orchid</name>
    <dbReference type="NCBI Taxonomy" id="117978"/>
    <lineage>
        <taxon>Eukaryota</taxon>
        <taxon>Viridiplantae</taxon>
        <taxon>Streptophyta</taxon>
        <taxon>Embryophyta</taxon>
        <taxon>Tracheophyta</taxon>
        <taxon>Spermatophyta</taxon>
        <taxon>Magnoliopsida</taxon>
        <taxon>Liliopsida</taxon>
        <taxon>Asparagales</taxon>
        <taxon>Orchidaceae</taxon>
        <taxon>Epidendroideae</taxon>
        <taxon>Malaxideae</taxon>
        <taxon>Dendrobiinae</taxon>
        <taxon>Dendrobium</taxon>
    </lineage>
</organism>
<dbReference type="EMBL" id="JANQDX010000005">
    <property type="protein sequence ID" value="KAL0924409.1"/>
    <property type="molecule type" value="Genomic_DNA"/>
</dbReference>
<dbReference type="GO" id="GO:0008270">
    <property type="term" value="F:zinc ion binding"/>
    <property type="evidence" value="ECO:0007669"/>
    <property type="project" value="UniProtKB-KW"/>
</dbReference>
<dbReference type="Gene3D" id="3.30.40.10">
    <property type="entry name" value="Zinc/RING finger domain, C3HC4 (zinc finger)"/>
    <property type="match status" value="1"/>
</dbReference>
<proteinExistence type="predicted"/>
<keyword evidence="3" id="KW-0862">Zinc</keyword>
<keyword evidence="8" id="KW-1185">Reference proteome</keyword>
<dbReference type="Proteomes" id="UP001552299">
    <property type="component" value="Unassembled WGS sequence"/>
</dbReference>
<dbReference type="PROSITE" id="PS50089">
    <property type="entry name" value="ZF_RING_2"/>
    <property type="match status" value="1"/>
</dbReference>
<evidence type="ECO:0000256" key="4">
    <source>
        <dbReference type="PROSITE-ProRule" id="PRU00175"/>
    </source>
</evidence>
<dbReference type="InterPro" id="IPR013083">
    <property type="entry name" value="Znf_RING/FYVE/PHD"/>
</dbReference>
<reference evidence="7 8" key="1">
    <citation type="journal article" date="2024" name="Plant Biotechnol. J.">
        <title>Dendrobium thyrsiflorum genome and its molecular insights into genes involved in important horticultural traits.</title>
        <authorList>
            <person name="Chen B."/>
            <person name="Wang J.Y."/>
            <person name="Zheng P.J."/>
            <person name="Li K.L."/>
            <person name="Liang Y.M."/>
            <person name="Chen X.F."/>
            <person name="Zhang C."/>
            <person name="Zhao X."/>
            <person name="He X."/>
            <person name="Zhang G.Q."/>
            <person name="Liu Z.J."/>
            <person name="Xu Q."/>
        </authorList>
    </citation>
    <scope>NUCLEOTIDE SEQUENCE [LARGE SCALE GENOMIC DNA]</scope>
    <source>
        <strain evidence="7">GZMU011</strain>
    </source>
</reference>
<keyword evidence="1" id="KW-0479">Metal-binding</keyword>
<protein>
    <recommendedName>
        <fullName evidence="6">RING-type domain-containing protein</fullName>
    </recommendedName>
</protein>
<evidence type="ECO:0000256" key="5">
    <source>
        <dbReference type="SAM" id="MobiDB-lite"/>
    </source>
</evidence>
<dbReference type="InterPro" id="IPR049627">
    <property type="entry name" value="SLX8"/>
</dbReference>
<evidence type="ECO:0000313" key="8">
    <source>
        <dbReference type="Proteomes" id="UP001552299"/>
    </source>
</evidence>
<evidence type="ECO:0000256" key="2">
    <source>
        <dbReference type="ARBA" id="ARBA00022771"/>
    </source>
</evidence>
<comment type="caution">
    <text evidence="7">The sequence shown here is derived from an EMBL/GenBank/DDBJ whole genome shotgun (WGS) entry which is preliminary data.</text>
</comment>
<evidence type="ECO:0000259" key="6">
    <source>
        <dbReference type="PROSITE" id="PS50089"/>
    </source>
</evidence>
<dbReference type="InterPro" id="IPR001841">
    <property type="entry name" value="Znf_RING"/>
</dbReference>
<evidence type="ECO:0000313" key="7">
    <source>
        <dbReference type="EMBL" id="KAL0924409.1"/>
    </source>
</evidence>
<dbReference type="PANTHER" id="PTHR47094">
    <property type="entry name" value="ELFLESS, ISOFORM B"/>
    <property type="match status" value="1"/>
</dbReference>
<keyword evidence="2 4" id="KW-0863">Zinc-finger</keyword>
<gene>
    <name evidence="7" type="ORF">M5K25_005238</name>
</gene>
<dbReference type="SMART" id="SM00184">
    <property type="entry name" value="RING"/>
    <property type="match status" value="1"/>
</dbReference>
<dbReference type="PANTHER" id="PTHR47094:SF1">
    <property type="entry name" value="RING-TYPE E3 UBIQUITIN TRANSFERASE"/>
    <property type="match status" value="1"/>
</dbReference>
<dbReference type="Pfam" id="PF13923">
    <property type="entry name" value="zf-C3HC4_2"/>
    <property type="match status" value="1"/>
</dbReference>
<evidence type="ECO:0000256" key="1">
    <source>
        <dbReference type="ARBA" id="ARBA00022723"/>
    </source>
</evidence>
<dbReference type="InterPro" id="IPR017907">
    <property type="entry name" value="Znf_RING_CS"/>
</dbReference>
<accession>A0ABD0VGX9</accession>
<feature type="region of interest" description="Disordered" evidence="5">
    <location>
        <begin position="1"/>
        <end position="38"/>
    </location>
</feature>
<evidence type="ECO:0000256" key="3">
    <source>
        <dbReference type="ARBA" id="ARBA00022833"/>
    </source>
</evidence>
<dbReference type="PROSITE" id="PS00518">
    <property type="entry name" value="ZF_RING_1"/>
    <property type="match status" value="1"/>
</dbReference>
<name>A0ABD0VGX9_DENTH</name>
<sequence length="229" mass="25243">MSSLASARRGMKKQARDASRRKSSLTIDLNSPPSAPAVRHAAGTSAMAEAATAEMTALPIDIEAIEDDDVQLLSSPRAFSQVRDQLRARPVMVVLDEDSELSTGTSVINVDDHLSRVPLNNFRRRQRLSPNRAVINCEAYVNVEDDHVAKQRKNAGNRRTVPEIVVPKEPVFSCPICMSSLIDACSTICGHIFCQTCIKQALQSQKKCPTCRRKLTANNFHRVFLPTST</sequence>